<reference evidence="2 3" key="1">
    <citation type="journal article" date="2023" name="Arcadia Sci">
        <title>De novo assembly of a long-read Amblyomma americanum tick genome.</title>
        <authorList>
            <person name="Chou S."/>
            <person name="Poskanzer K.E."/>
            <person name="Rollins M."/>
            <person name="Thuy-Boun P.S."/>
        </authorList>
    </citation>
    <scope>NUCLEOTIDE SEQUENCE [LARGE SCALE GENOMIC DNA]</scope>
    <source>
        <strain evidence="2">F_SG_1</strain>
        <tissue evidence="2">Salivary glands</tissue>
    </source>
</reference>
<name>A0AAQ4E1H6_AMBAM</name>
<dbReference type="Proteomes" id="UP001321473">
    <property type="component" value="Unassembled WGS sequence"/>
</dbReference>
<evidence type="ECO:0000313" key="2">
    <source>
        <dbReference type="EMBL" id="KAK8768566.1"/>
    </source>
</evidence>
<feature type="chain" id="PRO_5042973069" description="Secreted protein" evidence="1">
    <location>
        <begin position="22"/>
        <end position="477"/>
    </location>
</feature>
<organism evidence="2 3">
    <name type="scientific">Amblyomma americanum</name>
    <name type="common">Lone star tick</name>
    <dbReference type="NCBI Taxonomy" id="6943"/>
    <lineage>
        <taxon>Eukaryota</taxon>
        <taxon>Metazoa</taxon>
        <taxon>Ecdysozoa</taxon>
        <taxon>Arthropoda</taxon>
        <taxon>Chelicerata</taxon>
        <taxon>Arachnida</taxon>
        <taxon>Acari</taxon>
        <taxon>Parasitiformes</taxon>
        <taxon>Ixodida</taxon>
        <taxon>Ixodoidea</taxon>
        <taxon>Ixodidae</taxon>
        <taxon>Amblyomminae</taxon>
        <taxon>Amblyomma</taxon>
    </lineage>
</organism>
<comment type="caution">
    <text evidence="2">The sequence shown here is derived from an EMBL/GenBank/DDBJ whole genome shotgun (WGS) entry which is preliminary data.</text>
</comment>
<evidence type="ECO:0000256" key="1">
    <source>
        <dbReference type="SAM" id="SignalP"/>
    </source>
</evidence>
<dbReference type="AlphaFoldDB" id="A0AAQ4E1H6"/>
<accession>A0AAQ4E1H6</accession>
<keyword evidence="3" id="KW-1185">Reference proteome</keyword>
<evidence type="ECO:0000313" key="3">
    <source>
        <dbReference type="Proteomes" id="UP001321473"/>
    </source>
</evidence>
<protein>
    <recommendedName>
        <fullName evidence="4">Secreted protein</fullName>
    </recommendedName>
</protein>
<feature type="signal peptide" evidence="1">
    <location>
        <begin position="1"/>
        <end position="21"/>
    </location>
</feature>
<proteinExistence type="predicted"/>
<keyword evidence="1" id="KW-0732">Signal</keyword>
<sequence>MAAAAFLTFFFACLSVHFAMHRDPYWELSHRCHLNASECPQQRRKSHFGVAPERTLVCTIGPYALQRQAYPADGVCSVIVFTHVHYDHVASSIVPAVSGTTAKKSWRIFQRRALLYNDTFFMPSFEWRPFLSTLTARRAREVNATLVQANMLGLALLGVRLQVDGLHAVTSALFLLHRVNPGMFLALGASFEGMTDINSATLIPAEALDAMVTPLRLFVLETHIPTPGSICVTGYVTPMEPYDEVPRLTLHGASSLLSHRAFTLVQAGRLTRCFSVFAGAIVFRADNTSSQQLLRPGDKCGSWHFTDLNKLCNESRVRVEFGVRAAYGDVPGGFVTFESVYQTGEHAELKAQKGRENRTFSWRVSKTLLPAQFGSVQEAPSSPEMSRIQLVPVLTVGALHLCFFAPLGSAGPGPNKLQRETPDVFKMFSGLIDMVAVRDVNPDPMFKCLTARRIQFDAEAPSATYLWFLHAAEDKET</sequence>
<evidence type="ECO:0008006" key="4">
    <source>
        <dbReference type="Google" id="ProtNLM"/>
    </source>
</evidence>
<dbReference type="EMBL" id="JARKHS020023758">
    <property type="protein sequence ID" value="KAK8768566.1"/>
    <property type="molecule type" value="Genomic_DNA"/>
</dbReference>
<gene>
    <name evidence="2" type="ORF">V5799_014969</name>
</gene>